<evidence type="ECO:0000256" key="1">
    <source>
        <dbReference type="ARBA" id="ARBA00022723"/>
    </source>
</evidence>
<evidence type="ECO:0000256" key="2">
    <source>
        <dbReference type="ARBA" id="ARBA00022771"/>
    </source>
</evidence>
<dbReference type="EMBL" id="KB203337">
    <property type="protein sequence ID" value="ESO85036.1"/>
    <property type="molecule type" value="Genomic_DNA"/>
</dbReference>
<evidence type="ECO:0000313" key="9">
    <source>
        <dbReference type="Proteomes" id="UP000030746"/>
    </source>
</evidence>
<dbReference type="RefSeq" id="XP_009064276.1">
    <property type="nucleotide sequence ID" value="XM_009066028.1"/>
</dbReference>
<dbReference type="SUPFAM" id="SSF57850">
    <property type="entry name" value="RING/U-box"/>
    <property type="match status" value="1"/>
</dbReference>
<dbReference type="SMART" id="SM00184">
    <property type="entry name" value="RING"/>
    <property type="match status" value="1"/>
</dbReference>
<dbReference type="SUPFAM" id="SSF57845">
    <property type="entry name" value="B-box zinc-binding domain"/>
    <property type="match status" value="1"/>
</dbReference>
<accession>V3ZVR8</accession>
<evidence type="ECO:0000259" key="5">
    <source>
        <dbReference type="PROSITE" id="PS50089"/>
    </source>
</evidence>
<dbReference type="Gene3D" id="3.30.160.60">
    <property type="entry name" value="Classic Zinc Finger"/>
    <property type="match status" value="1"/>
</dbReference>
<keyword evidence="3" id="KW-0862">Zinc</keyword>
<keyword evidence="1" id="KW-0479">Metal-binding</keyword>
<dbReference type="PROSITE" id="PS50089">
    <property type="entry name" value="ZF_RING_2"/>
    <property type="match status" value="1"/>
</dbReference>
<evidence type="ECO:0000256" key="4">
    <source>
        <dbReference type="PROSITE-ProRule" id="PRU00024"/>
    </source>
</evidence>
<evidence type="ECO:0000259" key="6">
    <source>
        <dbReference type="PROSITE" id="PS50119"/>
    </source>
</evidence>
<reference evidence="8 9" key="1">
    <citation type="journal article" date="2013" name="Nature">
        <title>Insights into bilaterian evolution from three spiralian genomes.</title>
        <authorList>
            <person name="Simakov O."/>
            <person name="Marletaz F."/>
            <person name="Cho S.J."/>
            <person name="Edsinger-Gonzales E."/>
            <person name="Havlak P."/>
            <person name="Hellsten U."/>
            <person name="Kuo D.H."/>
            <person name="Larsson T."/>
            <person name="Lv J."/>
            <person name="Arendt D."/>
            <person name="Savage R."/>
            <person name="Osoegawa K."/>
            <person name="de Jong P."/>
            <person name="Grimwood J."/>
            <person name="Chapman J.A."/>
            <person name="Shapiro H."/>
            <person name="Aerts A."/>
            <person name="Otillar R.P."/>
            <person name="Terry A.Y."/>
            <person name="Boore J.L."/>
            <person name="Grigoriev I.V."/>
            <person name="Lindberg D.R."/>
            <person name="Seaver E.C."/>
            <person name="Weisblat D.A."/>
            <person name="Putnam N.H."/>
            <person name="Rokhsar D.S."/>
        </authorList>
    </citation>
    <scope>NUCLEOTIDE SEQUENCE [LARGE SCALE GENOMIC DNA]</scope>
</reference>
<dbReference type="RefSeq" id="XP_009067080.1">
    <property type="nucleotide sequence ID" value="XM_009068832.1"/>
</dbReference>
<dbReference type="Proteomes" id="UP000030746">
    <property type="component" value="Unassembled WGS sequence"/>
</dbReference>
<dbReference type="Pfam" id="PF00643">
    <property type="entry name" value="zf-B_box"/>
    <property type="match status" value="1"/>
</dbReference>
<dbReference type="AlphaFoldDB" id="V3ZVR8"/>
<dbReference type="Pfam" id="PF13445">
    <property type="entry name" value="zf-RING_UBOX"/>
    <property type="match status" value="1"/>
</dbReference>
<dbReference type="InterPro" id="IPR001841">
    <property type="entry name" value="Znf_RING"/>
</dbReference>
<protein>
    <recommendedName>
        <fullName evidence="10">RING-type domain-containing protein</fullName>
    </recommendedName>
</protein>
<feature type="non-terminal residue" evidence="8">
    <location>
        <position position="122"/>
    </location>
</feature>
<dbReference type="InterPro" id="IPR013083">
    <property type="entry name" value="Znf_RING/FYVE/PHD"/>
</dbReference>
<dbReference type="Gene3D" id="3.30.40.10">
    <property type="entry name" value="Zinc/RING finger domain, C3HC4 (zinc finger)"/>
    <property type="match status" value="1"/>
</dbReference>
<dbReference type="EMBL" id="KB203969">
    <property type="protein sequence ID" value="ESO82283.1"/>
    <property type="molecule type" value="Genomic_DNA"/>
</dbReference>
<dbReference type="PANTHER" id="PTHR25462">
    <property type="entry name" value="BONUS, ISOFORM C-RELATED"/>
    <property type="match status" value="1"/>
</dbReference>
<dbReference type="HOGENOM" id="CLU_013137_14_5_1"/>
<dbReference type="GO" id="GO:0008270">
    <property type="term" value="F:zinc ion binding"/>
    <property type="evidence" value="ECO:0007669"/>
    <property type="project" value="UniProtKB-KW"/>
</dbReference>
<dbReference type="GeneID" id="20235083"/>
<sequence length="122" mass="13379">MAAALPNNPDLECCICYESFITPKILSCGHSFCLKCLVSCIEGRRGTFPCPLCKQDVTIPQGGVDKLATNFALQTLTNSLTTQPSASLKPKHHCPNHSKKEVEYYCQTCNLGLCSKCILKDH</sequence>
<proteinExistence type="predicted"/>
<dbReference type="PROSITE" id="PS50119">
    <property type="entry name" value="ZF_BBOX"/>
    <property type="match status" value="1"/>
</dbReference>
<dbReference type="PROSITE" id="PS00518">
    <property type="entry name" value="ZF_RING_1"/>
    <property type="match status" value="1"/>
</dbReference>
<dbReference type="InterPro" id="IPR027370">
    <property type="entry name" value="Znf-RING_euk"/>
</dbReference>
<evidence type="ECO:0000256" key="3">
    <source>
        <dbReference type="ARBA" id="ARBA00022833"/>
    </source>
</evidence>
<dbReference type="GeneID" id="20233621"/>
<gene>
    <name evidence="7" type="ORF">LOTGIDRAFT_134965</name>
    <name evidence="8" type="ORF">LOTGIDRAFT_146242</name>
</gene>
<organism evidence="8 9">
    <name type="scientific">Lottia gigantea</name>
    <name type="common">Giant owl limpet</name>
    <dbReference type="NCBI Taxonomy" id="225164"/>
    <lineage>
        <taxon>Eukaryota</taxon>
        <taxon>Metazoa</taxon>
        <taxon>Spiralia</taxon>
        <taxon>Lophotrochozoa</taxon>
        <taxon>Mollusca</taxon>
        <taxon>Gastropoda</taxon>
        <taxon>Patellogastropoda</taxon>
        <taxon>Lottioidea</taxon>
        <taxon>Lottiidae</taxon>
        <taxon>Lottia</taxon>
    </lineage>
</organism>
<evidence type="ECO:0000313" key="7">
    <source>
        <dbReference type="EMBL" id="ESO82283.1"/>
    </source>
</evidence>
<keyword evidence="9" id="KW-1185">Reference proteome</keyword>
<dbReference type="KEGG" id="lgi:LOTGIDRAFT_146242"/>
<evidence type="ECO:0008006" key="10">
    <source>
        <dbReference type="Google" id="ProtNLM"/>
    </source>
</evidence>
<dbReference type="KEGG" id="lgi:LOTGIDRAFT_134965"/>
<dbReference type="CTD" id="20235083"/>
<feature type="domain" description="RING-type" evidence="5">
    <location>
        <begin position="13"/>
        <end position="54"/>
    </location>
</feature>
<evidence type="ECO:0000313" key="8">
    <source>
        <dbReference type="EMBL" id="ESO85036.1"/>
    </source>
</evidence>
<dbReference type="InterPro" id="IPR000315">
    <property type="entry name" value="Znf_B-box"/>
</dbReference>
<dbReference type="PANTHER" id="PTHR25462:SF296">
    <property type="entry name" value="MEIOTIC P26, ISOFORM F"/>
    <property type="match status" value="1"/>
</dbReference>
<dbReference type="OMA" id="MCETIIC"/>
<name>V3ZVR8_LOTGI</name>
<dbReference type="CTD" id="20233621"/>
<feature type="domain" description="B box-type" evidence="6">
    <location>
        <begin position="89"/>
        <end position="122"/>
    </location>
</feature>
<dbReference type="InterPro" id="IPR047153">
    <property type="entry name" value="TRIM45/56/19-like"/>
</dbReference>
<keyword evidence="2 4" id="KW-0863">Zinc-finger</keyword>
<dbReference type="InterPro" id="IPR017907">
    <property type="entry name" value="Znf_RING_CS"/>
</dbReference>
<dbReference type="OrthoDB" id="111250at2759"/>